<dbReference type="EMBL" id="CZPT02001025">
    <property type="protein sequence ID" value="SCU68624.1"/>
    <property type="molecule type" value="Genomic_DNA"/>
</dbReference>
<dbReference type="Proteomes" id="UP000195570">
    <property type="component" value="Unassembled WGS sequence"/>
</dbReference>
<dbReference type="RefSeq" id="XP_067079750.1">
    <property type="nucleotide sequence ID" value="XM_067223649.1"/>
</dbReference>
<keyword evidence="1" id="KW-0479">Metal-binding</keyword>
<proteinExistence type="predicted"/>
<keyword evidence="1" id="KW-0863">Zinc-finger</keyword>
<dbReference type="VEuPathDB" id="TriTrypDB:TEOVI_000797100"/>
<dbReference type="GO" id="GO:0008270">
    <property type="term" value="F:zinc ion binding"/>
    <property type="evidence" value="ECO:0007669"/>
    <property type="project" value="UniProtKB-KW"/>
</dbReference>
<dbReference type="InterPro" id="IPR000571">
    <property type="entry name" value="Znf_CCCH"/>
</dbReference>
<keyword evidence="4" id="KW-1185">Reference proteome</keyword>
<reference evidence="3" key="1">
    <citation type="submission" date="2016-09" db="EMBL/GenBank/DDBJ databases">
        <authorList>
            <person name="Hebert L."/>
            <person name="Moumen B."/>
        </authorList>
    </citation>
    <scope>NUCLEOTIDE SEQUENCE [LARGE SCALE GENOMIC DNA]</scope>
    <source>
        <strain evidence="3">OVI</strain>
    </source>
</reference>
<comment type="caution">
    <text evidence="3">The sequence shown here is derived from an EMBL/GenBank/DDBJ whole genome shotgun (WGS) entry which is preliminary data.</text>
</comment>
<evidence type="ECO:0000313" key="4">
    <source>
        <dbReference type="Proteomes" id="UP000195570"/>
    </source>
</evidence>
<name>A0A1G4I9C2_TRYEQ</name>
<sequence length="125" mass="13685">MIFPSAAEPQPTQPFFLAAPMMYNPLPPTPPQTSPVVPQCVYMWAAVPVPPVVRPLMMPNNNLSTTVLLLGTSGDGYTKEASVEPAAGNSKVSPSSLCRHHLRSRCNRRNCRFSHGEDPNEWVAK</sequence>
<protein>
    <submittedName>
        <fullName evidence="3">Zinc finger CCCH domain-containing protein 48</fullName>
    </submittedName>
</protein>
<evidence type="ECO:0000256" key="1">
    <source>
        <dbReference type="PROSITE-ProRule" id="PRU00723"/>
    </source>
</evidence>
<dbReference type="PROSITE" id="PS50103">
    <property type="entry name" value="ZF_C3H1"/>
    <property type="match status" value="1"/>
</dbReference>
<feature type="zinc finger region" description="C3H1-type" evidence="1">
    <location>
        <begin position="93"/>
        <end position="118"/>
    </location>
</feature>
<dbReference type="AlphaFoldDB" id="A0A1G4I9C2"/>
<keyword evidence="1" id="KW-0862">Zinc</keyword>
<gene>
    <name evidence="3" type="ORF">TEOVI_000797100</name>
</gene>
<evidence type="ECO:0000259" key="2">
    <source>
        <dbReference type="PROSITE" id="PS50103"/>
    </source>
</evidence>
<evidence type="ECO:0000313" key="3">
    <source>
        <dbReference type="EMBL" id="SCU68624.1"/>
    </source>
</evidence>
<dbReference type="GeneID" id="92381905"/>
<accession>A0A1G4I9C2</accession>
<feature type="domain" description="C3H1-type" evidence="2">
    <location>
        <begin position="93"/>
        <end position="118"/>
    </location>
</feature>
<organism evidence="3 4">
    <name type="scientific">Trypanosoma equiperdum</name>
    <dbReference type="NCBI Taxonomy" id="5694"/>
    <lineage>
        <taxon>Eukaryota</taxon>
        <taxon>Discoba</taxon>
        <taxon>Euglenozoa</taxon>
        <taxon>Kinetoplastea</taxon>
        <taxon>Metakinetoplastina</taxon>
        <taxon>Trypanosomatida</taxon>
        <taxon>Trypanosomatidae</taxon>
        <taxon>Trypanosoma</taxon>
    </lineage>
</organism>